<feature type="non-terminal residue" evidence="1">
    <location>
        <position position="1"/>
    </location>
</feature>
<evidence type="ECO:0000313" key="1">
    <source>
        <dbReference type="EMBL" id="MBL7627565.1"/>
    </source>
</evidence>
<sequence length="50" mass="5027">VAHAAQVAQTIVEAGARHWAAGAYNGRGFAQVVGRDVSAYLAGLGSASSR</sequence>
<proteinExistence type="predicted"/>
<dbReference type="Proteomes" id="UP000604475">
    <property type="component" value="Unassembled WGS sequence"/>
</dbReference>
<comment type="caution">
    <text evidence="1">The sequence shown here is derived from an EMBL/GenBank/DDBJ whole genome shotgun (WGS) entry which is preliminary data.</text>
</comment>
<keyword evidence="2" id="KW-1185">Reference proteome</keyword>
<dbReference type="EMBL" id="JAEACQ010000162">
    <property type="protein sequence ID" value="MBL7627565.1"/>
    <property type="molecule type" value="Genomic_DNA"/>
</dbReference>
<evidence type="ECO:0000313" key="2">
    <source>
        <dbReference type="Proteomes" id="UP000604475"/>
    </source>
</evidence>
<protein>
    <submittedName>
        <fullName evidence="1">Uncharacterized protein</fullName>
    </submittedName>
</protein>
<dbReference type="AlphaFoldDB" id="A0A937REM2"/>
<organism evidence="1 2">
    <name type="scientific">Frankia nepalensis</name>
    <dbReference type="NCBI Taxonomy" id="1836974"/>
    <lineage>
        <taxon>Bacteria</taxon>
        <taxon>Bacillati</taxon>
        <taxon>Actinomycetota</taxon>
        <taxon>Actinomycetes</taxon>
        <taxon>Frankiales</taxon>
        <taxon>Frankiaceae</taxon>
        <taxon>Frankia</taxon>
    </lineage>
</organism>
<accession>A0A937REM2</accession>
<reference evidence="1" key="1">
    <citation type="submission" date="2020-12" db="EMBL/GenBank/DDBJ databases">
        <title>Genomic characterization of non-nitrogen-fixing Frankia strains.</title>
        <authorList>
            <person name="Carlos-Shanley C."/>
            <person name="Guerra T."/>
            <person name="Hahn D."/>
        </authorList>
    </citation>
    <scope>NUCLEOTIDE SEQUENCE</scope>
    <source>
        <strain evidence="1">CN6</strain>
    </source>
</reference>
<name>A0A937REM2_9ACTN</name>
<gene>
    <name evidence="1" type="ORF">I7412_10360</name>
</gene>